<evidence type="ECO:0000259" key="7">
    <source>
        <dbReference type="PROSITE" id="PS50066"/>
    </source>
</evidence>
<comment type="subcellular location">
    <subcellularLocation>
        <location evidence="1">Nucleus</location>
    </subcellularLocation>
</comment>
<organism evidence="8 9">
    <name type="scientific">Stylonychia lemnae</name>
    <name type="common">Ciliate</name>
    <dbReference type="NCBI Taxonomy" id="5949"/>
    <lineage>
        <taxon>Eukaryota</taxon>
        <taxon>Sar</taxon>
        <taxon>Alveolata</taxon>
        <taxon>Ciliophora</taxon>
        <taxon>Intramacronucleata</taxon>
        <taxon>Spirotrichea</taxon>
        <taxon>Stichotrichia</taxon>
        <taxon>Sporadotrichida</taxon>
        <taxon>Oxytrichidae</taxon>
        <taxon>Stylonychinae</taxon>
        <taxon>Stylonychia</taxon>
    </lineage>
</organism>
<dbReference type="SUPFAM" id="SSF55455">
    <property type="entry name" value="SRF-like"/>
    <property type="match status" value="1"/>
</dbReference>
<feature type="compositionally biased region" description="Low complexity" evidence="6">
    <location>
        <begin position="571"/>
        <end position="591"/>
    </location>
</feature>
<evidence type="ECO:0000313" key="9">
    <source>
        <dbReference type="Proteomes" id="UP000039865"/>
    </source>
</evidence>
<evidence type="ECO:0000256" key="3">
    <source>
        <dbReference type="ARBA" id="ARBA00023125"/>
    </source>
</evidence>
<feature type="region of interest" description="Disordered" evidence="6">
    <location>
        <begin position="259"/>
        <end position="337"/>
    </location>
</feature>
<dbReference type="InterPro" id="IPR036879">
    <property type="entry name" value="TF_MADSbox_sf"/>
</dbReference>
<sequence length="615" mass="68871">MGRKKISIMTIIPDDRLRQVTYCKRKKGLLKKAMELSILCGIQINMILQDVTHQKLVSYQSIKGEDLFINQAGNYPQIKEIYYNTDYEKVSFKKGDAKDEEEISNMSESEMLDKDPLSKVCSLEIRKQKQSPKTQSSSKNTSNLQNLKKEETKKSNNKKQSQKDLTSSPALKDQEQISPPKLKEIKKQESIKLTNSDRLEFKLEIIKQDQSPAQEQQSILGKRQQRPTTIQLESSPPRKQVNKEVASTSVFLNKALLDGLNKENPSPKEDFYDLDNLDDGHSSSSSIDGDNETQQDMKKKSSKKDRDSKSATTPANNTCSNQNGNKKSSSPAEKTSNTNMNALSASIIEARNQNNDSLFFPKLQQLTSQMQQQLTQQNTTQQQHNNSTNANSTTPTLPGSSSNTSDDDGWSKWRNNNPLARKLQQQSASPQNLGNAMLQGQRGFQKGNPIIHNSLLLNSANLSQREQFSSPTNFAQHQLRANGGGDSGFLIHPQLIIPMNSNNSLNELQNSFMYNGGFGMSNDNNFNRQASDQSLKTFTQLLGLDRRQTSRNNISHIGLGVNGTTTNSLGQLNNFTNNSQNHNNNGNQQDQDMMTGKDKNNDIEGDKKQSHQQSS</sequence>
<accession>A0A078B587</accession>
<keyword evidence="5" id="KW-0539">Nucleus</keyword>
<feature type="compositionally biased region" description="Polar residues" evidence="6">
    <location>
        <begin position="311"/>
        <end position="337"/>
    </location>
</feature>
<proteinExistence type="predicted"/>
<dbReference type="PRINTS" id="PR00404">
    <property type="entry name" value="MADSDOMAIN"/>
</dbReference>
<dbReference type="Pfam" id="PF00319">
    <property type="entry name" value="SRF-TF"/>
    <property type="match status" value="1"/>
</dbReference>
<dbReference type="GO" id="GO:0005634">
    <property type="term" value="C:nucleus"/>
    <property type="evidence" value="ECO:0007669"/>
    <property type="project" value="UniProtKB-SubCell"/>
</dbReference>
<evidence type="ECO:0000256" key="4">
    <source>
        <dbReference type="ARBA" id="ARBA00023163"/>
    </source>
</evidence>
<evidence type="ECO:0000256" key="2">
    <source>
        <dbReference type="ARBA" id="ARBA00023015"/>
    </source>
</evidence>
<evidence type="ECO:0000256" key="1">
    <source>
        <dbReference type="ARBA" id="ARBA00004123"/>
    </source>
</evidence>
<feature type="region of interest" description="Disordered" evidence="6">
    <location>
        <begin position="95"/>
        <end position="189"/>
    </location>
</feature>
<dbReference type="PROSITE" id="PS50066">
    <property type="entry name" value="MADS_BOX_2"/>
    <property type="match status" value="1"/>
</dbReference>
<dbReference type="GO" id="GO:0003677">
    <property type="term" value="F:DNA binding"/>
    <property type="evidence" value="ECO:0007669"/>
    <property type="project" value="UniProtKB-KW"/>
</dbReference>
<feature type="compositionally biased region" description="Basic and acidic residues" evidence="6">
    <location>
        <begin position="595"/>
        <end position="609"/>
    </location>
</feature>
<feature type="compositionally biased region" description="Low complexity" evidence="6">
    <location>
        <begin position="369"/>
        <end position="397"/>
    </location>
</feature>
<feature type="compositionally biased region" description="Polar residues" evidence="6">
    <location>
        <begin position="210"/>
        <end position="219"/>
    </location>
</feature>
<reference evidence="8 9" key="1">
    <citation type="submission" date="2014-06" db="EMBL/GenBank/DDBJ databases">
        <authorList>
            <person name="Swart Estienne"/>
        </authorList>
    </citation>
    <scope>NUCLEOTIDE SEQUENCE [LARGE SCALE GENOMIC DNA]</scope>
    <source>
        <strain evidence="8 9">130c</strain>
    </source>
</reference>
<evidence type="ECO:0000256" key="5">
    <source>
        <dbReference type="ARBA" id="ARBA00023242"/>
    </source>
</evidence>
<gene>
    <name evidence="8" type="primary">Contig13110.g13976</name>
    <name evidence="8" type="ORF">STYLEM_18827</name>
</gene>
<evidence type="ECO:0000313" key="8">
    <source>
        <dbReference type="EMBL" id="CDW89690.1"/>
    </source>
</evidence>
<feature type="domain" description="MADS-box" evidence="7">
    <location>
        <begin position="1"/>
        <end position="48"/>
    </location>
</feature>
<dbReference type="InterPro" id="IPR002100">
    <property type="entry name" value="TF_MADSbox"/>
</dbReference>
<feature type="compositionally biased region" description="Basic and acidic residues" evidence="6">
    <location>
        <begin position="295"/>
        <end position="309"/>
    </location>
</feature>
<feature type="compositionally biased region" description="Low complexity" evidence="6">
    <location>
        <begin position="131"/>
        <end position="146"/>
    </location>
</feature>
<keyword evidence="4" id="KW-0804">Transcription</keyword>
<dbReference type="EMBL" id="CCKQ01017799">
    <property type="protein sequence ID" value="CDW89690.1"/>
    <property type="molecule type" value="Genomic_DNA"/>
</dbReference>
<dbReference type="OrthoDB" id="1898716at2759"/>
<feature type="region of interest" description="Disordered" evidence="6">
    <location>
        <begin position="568"/>
        <end position="615"/>
    </location>
</feature>
<dbReference type="CDD" id="cd00120">
    <property type="entry name" value="MADS"/>
    <property type="match status" value="1"/>
</dbReference>
<evidence type="ECO:0000256" key="6">
    <source>
        <dbReference type="SAM" id="MobiDB-lite"/>
    </source>
</evidence>
<keyword evidence="9" id="KW-1185">Reference proteome</keyword>
<dbReference type="AlphaFoldDB" id="A0A078B587"/>
<dbReference type="Proteomes" id="UP000039865">
    <property type="component" value="Unassembled WGS sequence"/>
</dbReference>
<feature type="region of interest" description="Disordered" evidence="6">
    <location>
        <begin position="210"/>
        <end position="243"/>
    </location>
</feature>
<keyword evidence="2" id="KW-0805">Transcription regulation</keyword>
<feature type="region of interest" description="Disordered" evidence="6">
    <location>
        <begin position="369"/>
        <end position="415"/>
    </location>
</feature>
<name>A0A078B587_STYLE</name>
<dbReference type="Gene3D" id="3.40.1810.10">
    <property type="entry name" value="Transcription factor, MADS-box"/>
    <property type="match status" value="1"/>
</dbReference>
<protein>
    <submittedName>
        <fullName evidence="8">Mads-box transcription factor</fullName>
    </submittedName>
</protein>
<dbReference type="SMART" id="SM00432">
    <property type="entry name" value="MADS"/>
    <property type="match status" value="1"/>
</dbReference>
<dbReference type="InParanoid" id="A0A078B587"/>
<dbReference type="GO" id="GO:0046983">
    <property type="term" value="F:protein dimerization activity"/>
    <property type="evidence" value="ECO:0007669"/>
    <property type="project" value="InterPro"/>
</dbReference>
<keyword evidence="3" id="KW-0238">DNA-binding</keyword>